<evidence type="ECO:0000256" key="1">
    <source>
        <dbReference type="SAM" id="MobiDB-lite"/>
    </source>
</evidence>
<dbReference type="RefSeq" id="XP_004343509.2">
    <property type="nucleotide sequence ID" value="XM_004343459.2"/>
</dbReference>
<sequence length="635" mass="68862">MSFANSESTATTLAAVRAVLVNPAIAVAGSEDILRDDDSSAATTAATAGGPQQQQQQQQDGAFAAESGNSRAMLRAAQGRLVPDRDQEEHEDENDLYNHEDPAVAAAAPAIDRQRRAVENALALLNTYCEALLHAQPTSVRQAQFDDLLRNHFPLSLLLNYLNPGNPESVWELTVQVLKKVFVGWAPDAETAAWVKPFVIQGFHHPYVGVRTLSILQLSRIARVHSNFLDDELITLTMGLLADPLLPVAQQATAMLLDALGHEQSGGPLLSPRFQQTLLALFAKDAVVKMRCYEAIMQAGLQSEQTALSPALQPFTDALVRDLTQSSDILLQVNLVELAGELLITPAGNRLAEKLYIHRHIIALLQKSSEDPFLSFLVPSGLKYLAKVAAVPSLDFPKFLDEHPQIFPLLFQFMTGTDMVSKQAAIDTLGCIGSTSSGFELIRRADSTAEGRSLLKAAFGDLLTPSPDLHNCVMNAFASVILGGERVLKTGGLSHDQMRAQSALLSRLFKALPGVPSLSATKAIFDYARQPFQDVRFAAFNVLYAIAAHSWGQQELATCPGLLEHLLNRATETSKEGSEWKFNIIQRLARPVVIPGDPFSATTLFGGAVYQRIHDYIAQGPFAAQGTMAVSTLEA</sequence>
<dbReference type="STRING" id="595528.A0A0D2VZD1"/>
<keyword evidence="3" id="KW-1185">Reference proteome</keyword>
<dbReference type="InterPro" id="IPR019538">
    <property type="entry name" value="PSMD5"/>
</dbReference>
<feature type="region of interest" description="Disordered" evidence="1">
    <location>
        <begin position="36"/>
        <end position="61"/>
    </location>
</feature>
<dbReference type="PANTHER" id="PTHR13554">
    <property type="entry name" value="26S PROTEASOME NON-ATPASE REGULATORY SUBUNIT 5-RELATED"/>
    <property type="match status" value="1"/>
</dbReference>
<dbReference type="GO" id="GO:0005829">
    <property type="term" value="C:cytosol"/>
    <property type="evidence" value="ECO:0007669"/>
    <property type="project" value="TreeGrafter"/>
</dbReference>
<dbReference type="SUPFAM" id="SSF48371">
    <property type="entry name" value="ARM repeat"/>
    <property type="match status" value="1"/>
</dbReference>
<feature type="region of interest" description="Disordered" evidence="1">
    <location>
        <begin position="80"/>
        <end position="101"/>
    </location>
</feature>
<dbReference type="PANTHER" id="PTHR13554:SF10">
    <property type="entry name" value="26S PROTEASOME NON-ATPASE REGULATORY SUBUNIT 5"/>
    <property type="match status" value="1"/>
</dbReference>
<dbReference type="AlphaFoldDB" id="A0A0D2VZD1"/>
<dbReference type="InterPro" id="IPR016024">
    <property type="entry name" value="ARM-type_fold"/>
</dbReference>
<dbReference type="PhylomeDB" id="A0A0D2VZD1"/>
<dbReference type="eggNOG" id="KOG4413">
    <property type="taxonomic scope" value="Eukaryota"/>
</dbReference>
<dbReference type="Proteomes" id="UP000008743">
    <property type="component" value="Unassembled WGS sequence"/>
</dbReference>
<evidence type="ECO:0000313" key="3">
    <source>
        <dbReference type="Proteomes" id="UP000008743"/>
    </source>
</evidence>
<dbReference type="GO" id="GO:0043248">
    <property type="term" value="P:proteasome assembly"/>
    <property type="evidence" value="ECO:0007669"/>
    <property type="project" value="InterPro"/>
</dbReference>
<evidence type="ECO:0000313" key="2">
    <source>
        <dbReference type="EMBL" id="KJE97187.1"/>
    </source>
</evidence>
<accession>A0A0D2VZD1</accession>
<name>A0A0D2VZD1_CAPO3</name>
<dbReference type="OrthoDB" id="10250600at2759"/>
<dbReference type="Gene3D" id="1.25.10.10">
    <property type="entry name" value="Leucine-rich Repeat Variant"/>
    <property type="match status" value="1"/>
</dbReference>
<protein>
    <recommendedName>
        <fullName evidence="4">26S proteasome non-ATPase regulatory subunit 5</fullName>
    </recommendedName>
</protein>
<organism evidence="2 3">
    <name type="scientific">Capsaspora owczarzaki (strain ATCC 30864)</name>
    <dbReference type="NCBI Taxonomy" id="595528"/>
    <lineage>
        <taxon>Eukaryota</taxon>
        <taxon>Filasterea</taxon>
        <taxon>Capsaspora</taxon>
    </lineage>
</organism>
<evidence type="ECO:0008006" key="4">
    <source>
        <dbReference type="Google" id="ProtNLM"/>
    </source>
</evidence>
<gene>
    <name evidence="2" type="ORF">CAOG_007635</name>
</gene>
<dbReference type="InParanoid" id="A0A0D2VZD1"/>
<dbReference type="InterPro" id="IPR011989">
    <property type="entry name" value="ARM-like"/>
</dbReference>
<feature type="compositionally biased region" description="Low complexity" evidence="1">
    <location>
        <begin position="41"/>
        <end position="61"/>
    </location>
</feature>
<dbReference type="Pfam" id="PF10508">
    <property type="entry name" value="Proteasom_PSMB"/>
    <property type="match status" value="1"/>
</dbReference>
<dbReference type="EMBL" id="KE346373">
    <property type="protein sequence ID" value="KJE97187.1"/>
    <property type="molecule type" value="Genomic_DNA"/>
</dbReference>
<reference evidence="3" key="1">
    <citation type="submission" date="2011-02" db="EMBL/GenBank/DDBJ databases">
        <title>The Genome Sequence of Capsaspora owczarzaki ATCC 30864.</title>
        <authorList>
            <person name="Russ C."/>
            <person name="Cuomo C."/>
            <person name="Burger G."/>
            <person name="Gray M.W."/>
            <person name="Holland P.W.H."/>
            <person name="King N."/>
            <person name="Lang F.B.F."/>
            <person name="Roger A.J."/>
            <person name="Ruiz-Trillo I."/>
            <person name="Young S.K."/>
            <person name="Zeng Q."/>
            <person name="Gargeya S."/>
            <person name="Alvarado L."/>
            <person name="Berlin A."/>
            <person name="Chapman S.B."/>
            <person name="Chen Z."/>
            <person name="Freedman E."/>
            <person name="Gellesch M."/>
            <person name="Goldberg J."/>
            <person name="Griggs A."/>
            <person name="Gujja S."/>
            <person name="Heilman E."/>
            <person name="Heiman D."/>
            <person name="Howarth C."/>
            <person name="Mehta T."/>
            <person name="Neiman D."/>
            <person name="Pearson M."/>
            <person name="Roberts A."/>
            <person name="Saif S."/>
            <person name="Shea T."/>
            <person name="Shenoy N."/>
            <person name="Sisk P."/>
            <person name="Stolte C."/>
            <person name="Sykes S."/>
            <person name="White J."/>
            <person name="Yandava C."/>
            <person name="Haas B."/>
            <person name="Nusbaum C."/>
            <person name="Birren B."/>
        </authorList>
    </citation>
    <scope>NUCLEOTIDE SEQUENCE</scope>
    <source>
        <strain evidence="3">ATCC 30864</strain>
    </source>
</reference>
<proteinExistence type="predicted"/>